<sequence length="97" mass="11243">MKLDIEVLAKDDDEALSLLTRFAHEKLMAADVHELDGTKTLNIDGGENDIRAKISNATIEFWVRYSHDESMYEKKLLDFCRQHNLTVRFKTTDRGDK</sequence>
<organism evidence="1 2">
    <name type="scientific">Alteromonas salexigens</name>
    <dbReference type="NCBI Taxonomy" id="2982530"/>
    <lineage>
        <taxon>Bacteria</taxon>
        <taxon>Pseudomonadati</taxon>
        <taxon>Pseudomonadota</taxon>
        <taxon>Gammaproteobacteria</taxon>
        <taxon>Alteromonadales</taxon>
        <taxon>Alteromonadaceae</taxon>
        <taxon>Alteromonas/Salinimonas group</taxon>
        <taxon>Alteromonas</taxon>
    </lineage>
</organism>
<protein>
    <recommendedName>
        <fullName evidence="3">Phage protein</fullName>
    </recommendedName>
</protein>
<evidence type="ECO:0008006" key="3">
    <source>
        <dbReference type="Google" id="ProtNLM"/>
    </source>
</evidence>
<dbReference type="EMBL" id="JAOTJC010000013">
    <property type="protein sequence ID" value="MCU7555881.1"/>
    <property type="molecule type" value="Genomic_DNA"/>
</dbReference>
<keyword evidence="2" id="KW-1185">Reference proteome</keyword>
<dbReference type="RefSeq" id="WP_262995986.1">
    <property type="nucleotide sequence ID" value="NZ_JAOTJC010000013.1"/>
</dbReference>
<reference evidence="2" key="1">
    <citation type="submission" date="2023-07" db="EMBL/GenBank/DDBJ databases">
        <title>Study on multiphase classification of strain Alteromonas salexigens isolated from the Yellow Sea.</title>
        <authorList>
            <person name="Sun L."/>
        </authorList>
    </citation>
    <scope>NUCLEOTIDE SEQUENCE [LARGE SCALE GENOMIC DNA]</scope>
    <source>
        <strain evidence="2">ASW11-19</strain>
    </source>
</reference>
<evidence type="ECO:0000313" key="1">
    <source>
        <dbReference type="EMBL" id="MCU7555881.1"/>
    </source>
</evidence>
<gene>
    <name evidence="1" type="ORF">OCL06_14925</name>
</gene>
<dbReference type="Proteomes" id="UP001209257">
    <property type="component" value="Unassembled WGS sequence"/>
</dbReference>
<proteinExistence type="predicted"/>
<evidence type="ECO:0000313" key="2">
    <source>
        <dbReference type="Proteomes" id="UP001209257"/>
    </source>
</evidence>
<accession>A0ABT2VUI2</accession>
<name>A0ABT2VUI2_9ALTE</name>
<comment type="caution">
    <text evidence="1">The sequence shown here is derived from an EMBL/GenBank/DDBJ whole genome shotgun (WGS) entry which is preliminary data.</text>
</comment>